<protein>
    <submittedName>
        <fullName evidence="2">NitT/TauT family transport system substrate-binding protein</fullName>
    </submittedName>
</protein>
<sequence>MKMNRRLATLALATCMGLGLTVAAKAEVSELRVSKGYGILYLPLHVMQEKKLIEKHAKEAGLGDVTVSWKMLDGGNVINDAMLSGALDIAGTGGPGFITLWSKAKGSSAAVEGVSGMSSTGLWLMSNKPEIKTLADFKEGDKIAIPGIKTSLAAVILQMCVAKEFGQDNYAKLDPLTVGLPHPEAYQALVSGGTEVRAHFASPPFSYLEAASSSVHRVLNHADVLGDMTLDVVYTPKKFADANPKMIEAFIAAQDEANAFIESNKDEAAEILIKASGAKMEKAQALQMLEDKDTNFSTTPKKILDMATFMGEVGSIKRVPTEWSEMFVPQLKDRAGS</sequence>
<dbReference type="OrthoDB" id="6788250at2"/>
<feature type="chain" id="PRO_5012307199" evidence="1">
    <location>
        <begin position="27"/>
        <end position="337"/>
    </location>
</feature>
<dbReference type="RefSeq" id="WP_088562305.1">
    <property type="nucleotide sequence ID" value="NZ_FYEH01000011.1"/>
</dbReference>
<feature type="signal peptide" evidence="1">
    <location>
        <begin position="1"/>
        <end position="26"/>
    </location>
</feature>
<name>A0A212RNY9_9PROT</name>
<proteinExistence type="predicted"/>
<dbReference type="AlphaFoldDB" id="A0A212RNY9"/>
<dbReference type="Proteomes" id="UP000197065">
    <property type="component" value="Unassembled WGS sequence"/>
</dbReference>
<evidence type="ECO:0000313" key="2">
    <source>
        <dbReference type="EMBL" id="SNB74257.1"/>
    </source>
</evidence>
<reference evidence="2 3" key="1">
    <citation type="submission" date="2017-06" db="EMBL/GenBank/DDBJ databases">
        <authorList>
            <person name="Kim H.J."/>
            <person name="Triplett B.A."/>
        </authorList>
    </citation>
    <scope>NUCLEOTIDE SEQUENCE [LARGE SCALE GENOMIC DNA]</scope>
    <source>
        <strain evidence="2 3">B29T1</strain>
    </source>
</reference>
<dbReference type="Gene3D" id="3.40.190.10">
    <property type="entry name" value="Periplasmic binding protein-like II"/>
    <property type="match status" value="2"/>
</dbReference>
<keyword evidence="1" id="KW-0732">Signal</keyword>
<gene>
    <name evidence="2" type="ORF">SAMN07250955_111113</name>
</gene>
<evidence type="ECO:0000313" key="3">
    <source>
        <dbReference type="Proteomes" id="UP000197065"/>
    </source>
</evidence>
<dbReference type="SUPFAM" id="SSF53850">
    <property type="entry name" value="Periplasmic binding protein-like II"/>
    <property type="match status" value="1"/>
</dbReference>
<dbReference type="PANTHER" id="PTHR30024:SF2">
    <property type="entry name" value="ABC TRANSPORTER SUBSTRATE-BINDING PROTEIN"/>
    <property type="match status" value="1"/>
</dbReference>
<dbReference type="PANTHER" id="PTHR30024">
    <property type="entry name" value="ALIPHATIC SULFONATES-BINDING PROTEIN-RELATED"/>
    <property type="match status" value="1"/>
</dbReference>
<dbReference type="EMBL" id="FYEH01000011">
    <property type="protein sequence ID" value="SNB74257.1"/>
    <property type="molecule type" value="Genomic_DNA"/>
</dbReference>
<organism evidence="2 3">
    <name type="scientific">Arboricoccus pini</name>
    <dbReference type="NCBI Taxonomy" id="1963835"/>
    <lineage>
        <taxon>Bacteria</taxon>
        <taxon>Pseudomonadati</taxon>
        <taxon>Pseudomonadota</taxon>
        <taxon>Alphaproteobacteria</taxon>
        <taxon>Geminicoccales</taxon>
        <taxon>Geminicoccaceae</taxon>
        <taxon>Arboricoccus</taxon>
    </lineage>
</organism>
<keyword evidence="3" id="KW-1185">Reference proteome</keyword>
<evidence type="ECO:0000256" key="1">
    <source>
        <dbReference type="SAM" id="SignalP"/>
    </source>
</evidence>
<accession>A0A212RNY9</accession>